<evidence type="ECO:0000313" key="5">
    <source>
        <dbReference type="Proteomes" id="UP000320813"/>
    </source>
</evidence>
<evidence type="ECO:0000259" key="3">
    <source>
        <dbReference type="PROSITE" id="PS01031"/>
    </source>
</evidence>
<protein>
    <submittedName>
        <fullName evidence="4">Hsp20/alpha crystallin family protein</fullName>
    </submittedName>
</protein>
<organism evidence="4 5">
    <name type="scientific">Candidatus Acidulodesulfobacterium ferriphilum</name>
    <dbReference type="NCBI Taxonomy" id="2597223"/>
    <lineage>
        <taxon>Bacteria</taxon>
        <taxon>Deltaproteobacteria</taxon>
        <taxon>Candidatus Acidulodesulfobacterales</taxon>
        <taxon>Candidatus Acidulodesulfobacterium</taxon>
    </lineage>
</organism>
<comment type="caution">
    <text evidence="4">The sequence shown here is derived from an EMBL/GenBank/DDBJ whole genome shotgun (WGS) entry which is preliminary data.</text>
</comment>
<dbReference type="Gene3D" id="2.60.40.790">
    <property type="match status" value="1"/>
</dbReference>
<dbReference type="InterPro" id="IPR031107">
    <property type="entry name" value="Small_HSP"/>
</dbReference>
<feature type="domain" description="SHSP" evidence="3">
    <location>
        <begin position="34"/>
        <end position="144"/>
    </location>
</feature>
<dbReference type="SUPFAM" id="SSF49764">
    <property type="entry name" value="HSP20-like chaperones"/>
    <property type="match status" value="1"/>
</dbReference>
<gene>
    <name evidence="4" type="ORF">EVJ47_06325</name>
</gene>
<accession>A0A519BAG9</accession>
<evidence type="ECO:0000313" key="4">
    <source>
        <dbReference type="EMBL" id="RZD14282.1"/>
    </source>
</evidence>
<proteinExistence type="inferred from homology"/>
<reference evidence="4 5" key="1">
    <citation type="submission" date="2019-01" db="EMBL/GenBank/DDBJ databases">
        <title>Insights into ecological role of a new deltaproteobacterial order Candidatus Sinidesulfobacterales (Sva0485) by metagenomics and metatranscriptomics.</title>
        <authorList>
            <person name="Tan S."/>
            <person name="Liu J."/>
            <person name="Fang Y."/>
            <person name="Hedlund B.P."/>
            <person name="Lian Z.H."/>
            <person name="Huang L.Y."/>
            <person name="Li J.T."/>
            <person name="Huang L.N."/>
            <person name="Li W.J."/>
            <person name="Jiang H.C."/>
            <person name="Dong H.L."/>
            <person name="Shu W.S."/>
        </authorList>
    </citation>
    <scope>NUCLEOTIDE SEQUENCE [LARGE SCALE GENOMIC DNA]</scope>
    <source>
        <strain evidence="4">AP3</strain>
    </source>
</reference>
<sequence length="144" mass="16314">MANVSIWDPVSNIRSDFEKLFSDFFPTSVKRIWGEPGLMEPAVDVLEKEDMIIVKAELPGISKDEVKIEAHENKLILRGKHKTEKEEKKEDYYRKEIECGSFYRSIELPSDVDASSAKASMKDGILEVTLKKAAEAKPIAIEVK</sequence>
<evidence type="ECO:0000256" key="2">
    <source>
        <dbReference type="RuleBase" id="RU003616"/>
    </source>
</evidence>
<dbReference type="InterPro" id="IPR008978">
    <property type="entry name" value="HSP20-like_chaperone"/>
</dbReference>
<comment type="similarity">
    <text evidence="1 2">Belongs to the small heat shock protein (HSP20) family.</text>
</comment>
<evidence type="ECO:0000256" key="1">
    <source>
        <dbReference type="PROSITE-ProRule" id="PRU00285"/>
    </source>
</evidence>
<dbReference type="PROSITE" id="PS01031">
    <property type="entry name" value="SHSP"/>
    <property type="match status" value="1"/>
</dbReference>
<dbReference type="InterPro" id="IPR002068">
    <property type="entry name" value="A-crystallin/Hsp20_dom"/>
</dbReference>
<dbReference type="PANTHER" id="PTHR11527">
    <property type="entry name" value="HEAT-SHOCK PROTEIN 20 FAMILY MEMBER"/>
    <property type="match status" value="1"/>
</dbReference>
<dbReference type="CDD" id="cd06464">
    <property type="entry name" value="ACD_sHsps-like"/>
    <property type="match status" value="1"/>
</dbReference>
<name>A0A519BAG9_9DELT</name>
<dbReference type="EMBL" id="SGBD01000003">
    <property type="protein sequence ID" value="RZD14282.1"/>
    <property type="molecule type" value="Genomic_DNA"/>
</dbReference>
<dbReference type="Proteomes" id="UP000320813">
    <property type="component" value="Unassembled WGS sequence"/>
</dbReference>
<dbReference type="Pfam" id="PF00011">
    <property type="entry name" value="HSP20"/>
    <property type="match status" value="1"/>
</dbReference>
<dbReference type="AlphaFoldDB" id="A0A519BAG9"/>